<feature type="domain" description="Reverse transcriptase Ty1/copia-type" evidence="2">
    <location>
        <begin position="2"/>
        <end position="163"/>
    </location>
</feature>
<keyword evidence="1" id="KW-0732">Signal</keyword>
<dbReference type="EMBL" id="FR824811">
    <property type="protein sequence ID" value="CCA28005.1"/>
    <property type="molecule type" value="Genomic_DNA"/>
</dbReference>
<gene>
    <name evidence="3" type="primary">AlNc14C965G12670</name>
    <name evidence="3" type="ORF">ALNC14_141490</name>
</gene>
<name>F0X2C1_9STRA</name>
<proteinExistence type="predicted"/>
<evidence type="ECO:0000259" key="2">
    <source>
        <dbReference type="Pfam" id="PF07727"/>
    </source>
</evidence>
<feature type="signal peptide" evidence="1">
    <location>
        <begin position="1"/>
        <end position="19"/>
    </location>
</feature>
<sequence length="170" mass="19408">MNWIRVVLAVCVAYGYVMEQLDPDTEFLNSDLVKLVFINAPFGVKNAKSRLCKLTKAIYEQVQELWCIAMSHVKRPRNGVLFTYVCICVKLFFAAKTSDAIHVLKDTFKNPNKMKGSGVAKFILAMEVDYNKNTGTLMIKRTRYIDDVVKRFNQQNTKIVENPCAADTKQ</sequence>
<dbReference type="AlphaFoldDB" id="F0X2C1"/>
<dbReference type="Pfam" id="PF07727">
    <property type="entry name" value="RVT_2"/>
    <property type="match status" value="1"/>
</dbReference>
<protein>
    <submittedName>
        <fullName evidence="3">Putative polyprotein</fullName>
    </submittedName>
</protein>
<reference evidence="3" key="1">
    <citation type="journal article" date="2011" name="PLoS Biol.">
        <title>Gene gain and loss during evolution of obligate parasitism in the white rust pathogen of Arabidopsis thaliana.</title>
        <authorList>
            <person name="Kemen E."/>
            <person name="Gardiner A."/>
            <person name="Schultz-Larsen T."/>
            <person name="Kemen A.C."/>
            <person name="Balmuth A.L."/>
            <person name="Robert-Seilaniantz A."/>
            <person name="Bailey K."/>
            <person name="Holub E."/>
            <person name="Studholme D.J."/>
            <person name="Maclean D."/>
            <person name="Jones J.D."/>
        </authorList>
    </citation>
    <scope>NUCLEOTIDE SEQUENCE</scope>
</reference>
<feature type="chain" id="PRO_5003261858" evidence="1">
    <location>
        <begin position="20"/>
        <end position="170"/>
    </location>
</feature>
<accession>F0X2C1</accession>
<organism evidence="3">
    <name type="scientific">Albugo laibachii Nc14</name>
    <dbReference type="NCBI Taxonomy" id="890382"/>
    <lineage>
        <taxon>Eukaryota</taxon>
        <taxon>Sar</taxon>
        <taxon>Stramenopiles</taxon>
        <taxon>Oomycota</taxon>
        <taxon>Peronosporomycetes</taxon>
        <taxon>Albuginales</taxon>
        <taxon>Albuginaceae</taxon>
        <taxon>Albugo</taxon>
    </lineage>
</organism>
<dbReference type="HOGENOM" id="CLU_001650_10_0_1"/>
<evidence type="ECO:0000313" key="3">
    <source>
        <dbReference type="EMBL" id="CCA28005.1"/>
    </source>
</evidence>
<dbReference type="InterPro" id="IPR013103">
    <property type="entry name" value="RVT_2"/>
</dbReference>
<reference evidence="3" key="2">
    <citation type="submission" date="2011-02" db="EMBL/GenBank/DDBJ databases">
        <authorList>
            <person name="MacLean D."/>
        </authorList>
    </citation>
    <scope>NUCLEOTIDE SEQUENCE</scope>
</reference>
<evidence type="ECO:0000256" key="1">
    <source>
        <dbReference type="SAM" id="SignalP"/>
    </source>
</evidence>